<protein>
    <submittedName>
        <fullName evidence="1">Uncharacterized protein</fullName>
    </submittedName>
</protein>
<evidence type="ECO:0000313" key="2">
    <source>
        <dbReference type="Proteomes" id="UP000553632"/>
    </source>
</evidence>
<sequence length="125" mass="13692">QQQRGIAGVRTTPALLADQLADSAPRRQWLHDVHLPHVRRRGSGVHDSEFPVAYSQQASTLDKPLECLLVVFKAHLPPTSRHPLRLARGALLQVSQPMPNGLVGSALNWALVRERVVASVESLAC</sequence>
<accession>A0A7J6QU71</accession>
<dbReference type="AlphaFoldDB" id="A0A7J6QU71"/>
<evidence type="ECO:0000313" key="1">
    <source>
        <dbReference type="EMBL" id="KAF4712169.1"/>
    </source>
</evidence>
<proteinExistence type="predicted"/>
<gene>
    <name evidence="1" type="ORF">FOZ63_023129</name>
</gene>
<dbReference type="EMBL" id="JABANO010030269">
    <property type="protein sequence ID" value="KAF4712169.1"/>
    <property type="molecule type" value="Genomic_DNA"/>
</dbReference>
<dbReference type="Proteomes" id="UP000553632">
    <property type="component" value="Unassembled WGS sequence"/>
</dbReference>
<comment type="caution">
    <text evidence="1">The sequence shown here is derived from an EMBL/GenBank/DDBJ whole genome shotgun (WGS) entry which is preliminary data.</text>
</comment>
<organism evidence="1 2">
    <name type="scientific">Perkinsus olseni</name>
    <name type="common">Perkinsus atlanticus</name>
    <dbReference type="NCBI Taxonomy" id="32597"/>
    <lineage>
        <taxon>Eukaryota</taxon>
        <taxon>Sar</taxon>
        <taxon>Alveolata</taxon>
        <taxon>Perkinsozoa</taxon>
        <taxon>Perkinsea</taxon>
        <taxon>Perkinsida</taxon>
        <taxon>Perkinsidae</taxon>
        <taxon>Perkinsus</taxon>
    </lineage>
</organism>
<reference evidence="1 2" key="1">
    <citation type="submission" date="2020-04" db="EMBL/GenBank/DDBJ databases">
        <title>Perkinsus olseni comparative genomics.</title>
        <authorList>
            <person name="Bogema D.R."/>
        </authorList>
    </citation>
    <scope>NUCLEOTIDE SEQUENCE [LARGE SCALE GENOMIC DNA]</scope>
    <source>
        <strain evidence="1 2">ATCC PRA-207</strain>
    </source>
</reference>
<feature type="non-terminal residue" evidence="1">
    <location>
        <position position="125"/>
    </location>
</feature>
<name>A0A7J6QU71_PEROL</name>
<keyword evidence="2" id="KW-1185">Reference proteome</keyword>